<dbReference type="GO" id="GO:0016020">
    <property type="term" value="C:membrane"/>
    <property type="evidence" value="ECO:0007669"/>
    <property type="project" value="UniProtKB-SubCell"/>
</dbReference>
<keyword evidence="2 5" id="KW-0812">Transmembrane</keyword>
<dbReference type="RefSeq" id="WP_089233370.1">
    <property type="nucleotide sequence ID" value="NZ_FZOY01000004.1"/>
</dbReference>
<evidence type="ECO:0000313" key="8">
    <source>
        <dbReference type="Proteomes" id="UP000198426"/>
    </source>
</evidence>
<dbReference type="Pfam" id="PF07298">
    <property type="entry name" value="NnrU"/>
    <property type="match status" value="1"/>
</dbReference>
<gene>
    <name evidence="7" type="ORF">SAMN05421757_104283</name>
</gene>
<sequence length="218" mass="23590">MGDWAELAAAFAVFLLSHSLPVRPANKARLVAALGPHGFTLAYSVLSLAALVWLIGAARRAPVVLLWDRALWQDHVTLAAMGLAVALAALAIGRPNPLSFGGARNAAFDPVHPGIVGWTRHPLLLALLLWSLAHLLPNGDLAHVLLFGTFAGFSVLGMRMIDRRKRREMGAEAWERLARRDRRITPTRAGLLRLGLGAIAYAVLLVLHRPVIGVQPMI</sequence>
<proteinExistence type="predicted"/>
<feature type="domain" description="NnrU" evidence="6">
    <location>
        <begin position="7"/>
        <end position="216"/>
    </location>
</feature>
<evidence type="ECO:0000313" key="7">
    <source>
        <dbReference type="EMBL" id="SNS90133.1"/>
    </source>
</evidence>
<dbReference type="InterPro" id="IPR009915">
    <property type="entry name" value="NnrU_dom"/>
</dbReference>
<keyword evidence="4 5" id="KW-0472">Membrane</keyword>
<organism evidence="7 8">
    <name type="scientific">Tropicimonas sediminicola</name>
    <dbReference type="NCBI Taxonomy" id="1031541"/>
    <lineage>
        <taxon>Bacteria</taxon>
        <taxon>Pseudomonadati</taxon>
        <taxon>Pseudomonadota</taxon>
        <taxon>Alphaproteobacteria</taxon>
        <taxon>Rhodobacterales</taxon>
        <taxon>Roseobacteraceae</taxon>
        <taxon>Tropicimonas</taxon>
    </lineage>
</organism>
<accession>A0A239IAP3</accession>
<keyword evidence="8" id="KW-1185">Reference proteome</keyword>
<evidence type="ECO:0000256" key="5">
    <source>
        <dbReference type="SAM" id="Phobius"/>
    </source>
</evidence>
<dbReference type="AlphaFoldDB" id="A0A239IAP3"/>
<reference evidence="7 8" key="1">
    <citation type="submission" date="2017-06" db="EMBL/GenBank/DDBJ databases">
        <authorList>
            <person name="Kim H.J."/>
            <person name="Triplett B.A."/>
        </authorList>
    </citation>
    <scope>NUCLEOTIDE SEQUENCE [LARGE SCALE GENOMIC DNA]</scope>
    <source>
        <strain evidence="7 8">DSM 29339</strain>
    </source>
</reference>
<dbReference type="EMBL" id="FZOY01000004">
    <property type="protein sequence ID" value="SNS90133.1"/>
    <property type="molecule type" value="Genomic_DNA"/>
</dbReference>
<evidence type="ECO:0000256" key="4">
    <source>
        <dbReference type="ARBA" id="ARBA00023136"/>
    </source>
</evidence>
<evidence type="ECO:0000256" key="3">
    <source>
        <dbReference type="ARBA" id="ARBA00022989"/>
    </source>
</evidence>
<feature type="transmembrane region" description="Helical" evidence="5">
    <location>
        <begin position="40"/>
        <end position="58"/>
    </location>
</feature>
<evidence type="ECO:0000256" key="1">
    <source>
        <dbReference type="ARBA" id="ARBA00004141"/>
    </source>
</evidence>
<dbReference type="Gene3D" id="1.20.120.1630">
    <property type="match status" value="1"/>
</dbReference>
<name>A0A239IAP3_9RHOB</name>
<dbReference type="Proteomes" id="UP000198426">
    <property type="component" value="Unassembled WGS sequence"/>
</dbReference>
<evidence type="ECO:0000256" key="2">
    <source>
        <dbReference type="ARBA" id="ARBA00022692"/>
    </source>
</evidence>
<comment type="subcellular location">
    <subcellularLocation>
        <location evidence="1">Membrane</location>
        <topology evidence="1">Multi-pass membrane protein</topology>
    </subcellularLocation>
</comment>
<dbReference type="OrthoDB" id="7828645at2"/>
<protein>
    <submittedName>
        <fullName evidence="7">Uncharacterized membrane protein</fullName>
    </submittedName>
</protein>
<evidence type="ECO:0000259" key="6">
    <source>
        <dbReference type="Pfam" id="PF07298"/>
    </source>
</evidence>
<feature type="transmembrane region" description="Helical" evidence="5">
    <location>
        <begin position="141"/>
        <end position="161"/>
    </location>
</feature>
<feature type="transmembrane region" description="Helical" evidence="5">
    <location>
        <begin position="70"/>
        <end position="92"/>
    </location>
</feature>
<feature type="transmembrane region" description="Helical" evidence="5">
    <location>
        <begin position="190"/>
        <end position="208"/>
    </location>
</feature>
<keyword evidence="3 5" id="KW-1133">Transmembrane helix</keyword>